<dbReference type="InParanoid" id="A0A1X7UPE8"/>
<proteinExistence type="predicted"/>
<protein>
    <submittedName>
        <fullName evidence="1">Uncharacterized protein</fullName>
    </submittedName>
</protein>
<accession>A0A1X7UPE8</accession>
<sequence length="55" mass="6536">FKIPELTDYSEFLSFEFDSIVYIPPGLTRPKFFSFKCSSKMFQVLFHSLVYTRVT</sequence>
<dbReference type="EnsemblMetazoa" id="Aqu2.1.29628_001">
    <property type="protein sequence ID" value="Aqu2.1.29628_001"/>
    <property type="gene ID" value="Aqu2.1.29628"/>
</dbReference>
<evidence type="ECO:0000313" key="1">
    <source>
        <dbReference type="EnsemblMetazoa" id="Aqu2.1.29628_001"/>
    </source>
</evidence>
<reference evidence="1" key="1">
    <citation type="submission" date="2017-05" db="UniProtKB">
        <authorList>
            <consortium name="EnsemblMetazoa"/>
        </authorList>
    </citation>
    <scope>IDENTIFICATION</scope>
</reference>
<dbReference type="AlphaFoldDB" id="A0A1X7UPE8"/>
<name>A0A1X7UPE8_AMPQE</name>
<organism evidence="1">
    <name type="scientific">Amphimedon queenslandica</name>
    <name type="common">Sponge</name>
    <dbReference type="NCBI Taxonomy" id="400682"/>
    <lineage>
        <taxon>Eukaryota</taxon>
        <taxon>Metazoa</taxon>
        <taxon>Porifera</taxon>
        <taxon>Demospongiae</taxon>
        <taxon>Heteroscleromorpha</taxon>
        <taxon>Haplosclerida</taxon>
        <taxon>Niphatidae</taxon>
        <taxon>Amphimedon</taxon>
    </lineage>
</organism>